<dbReference type="Pfam" id="PF01814">
    <property type="entry name" value="Hemerythrin"/>
    <property type="match status" value="1"/>
</dbReference>
<name>A0A5M8FVM5_9GAMM</name>
<gene>
    <name evidence="2" type="ORF">F2Q65_00795</name>
</gene>
<proteinExistence type="predicted"/>
<feature type="domain" description="Hemerythrin-like" evidence="1">
    <location>
        <begin position="5"/>
        <end position="127"/>
    </location>
</feature>
<protein>
    <submittedName>
        <fullName evidence="2">Hemerythrin domain-containing protein</fullName>
    </submittedName>
</protein>
<dbReference type="InterPro" id="IPR012312">
    <property type="entry name" value="Hemerythrin-like"/>
</dbReference>
<organism evidence="2 3">
    <name type="scientific">Thiohalocapsa marina</name>
    <dbReference type="NCBI Taxonomy" id="424902"/>
    <lineage>
        <taxon>Bacteria</taxon>
        <taxon>Pseudomonadati</taxon>
        <taxon>Pseudomonadota</taxon>
        <taxon>Gammaproteobacteria</taxon>
        <taxon>Chromatiales</taxon>
        <taxon>Chromatiaceae</taxon>
        <taxon>Thiohalocapsa</taxon>
    </lineage>
</organism>
<evidence type="ECO:0000313" key="3">
    <source>
        <dbReference type="Proteomes" id="UP000322981"/>
    </source>
</evidence>
<evidence type="ECO:0000259" key="1">
    <source>
        <dbReference type="Pfam" id="PF01814"/>
    </source>
</evidence>
<comment type="caution">
    <text evidence="2">The sequence shown here is derived from an EMBL/GenBank/DDBJ whole genome shotgun (WGS) entry which is preliminary data.</text>
</comment>
<evidence type="ECO:0000313" key="2">
    <source>
        <dbReference type="EMBL" id="KAA6187813.1"/>
    </source>
</evidence>
<reference evidence="2 3" key="1">
    <citation type="submission" date="2019-09" db="EMBL/GenBank/DDBJ databases">
        <title>Whole-genome sequence of the purple sulfur bacterium Thiohalocapsa marina DSM 19078.</title>
        <authorList>
            <person name="Kyndt J.A."/>
            <person name="Meyer T.E."/>
        </authorList>
    </citation>
    <scope>NUCLEOTIDE SEQUENCE [LARGE SCALE GENOMIC DNA]</scope>
    <source>
        <strain evidence="2 3">DSM 19078</strain>
    </source>
</reference>
<accession>A0A5M8FVM5</accession>
<dbReference type="Proteomes" id="UP000322981">
    <property type="component" value="Unassembled WGS sequence"/>
</dbReference>
<sequence length="147" mass="15794">MTTAITDAFTHDHRACDHLLAAAESAVGTGGWSAIGRASEALIAAVERHFRAEEAALFPALAKVFLIAAHPIEILCGEHAQIRRLLEDLRAAVATCDREAVLGILETLNLLVQQHNYKEEAVIYPMADGALRERASDMAALVGPTAR</sequence>
<dbReference type="RefSeq" id="WP_150089426.1">
    <property type="nucleotide sequence ID" value="NZ_JBFUOH010000011.1"/>
</dbReference>
<dbReference type="EMBL" id="VWXX01000001">
    <property type="protein sequence ID" value="KAA6187813.1"/>
    <property type="molecule type" value="Genomic_DNA"/>
</dbReference>
<keyword evidence="3" id="KW-1185">Reference proteome</keyword>
<dbReference type="Gene3D" id="1.20.120.520">
    <property type="entry name" value="nmb1532 protein domain like"/>
    <property type="match status" value="1"/>
</dbReference>
<dbReference type="OrthoDB" id="9792554at2"/>
<dbReference type="AlphaFoldDB" id="A0A5M8FVM5"/>